<organism evidence="4 5">
    <name type="scientific">Rhodoplanes roseus</name>
    <dbReference type="NCBI Taxonomy" id="29409"/>
    <lineage>
        <taxon>Bacteria</taxon>
        <taxon>Pseudomonadati</taxon>
        <taxon>Pseudomonadota</taxon>
        <taxon>Alphaproteobacteria</taxon>
        <taxon>Hyphomicrobiales</taxon>
        <taxon>Nitrobacteraceae</taxon>
        <taxon>Rhodoplanes</taxon>
    </lineage>
</organism>
<gene>
    <name evidence="4" type="ORF">CH341_24230</name>
</gene>
<proteinExistence type="predicted"/>
<keyword evidence="2" id="KW-0732">Signal</keyword>
<comment type="caution">
    <text evidence="4">The sequence shown here is derived from an EMBL/GenBank/DDBJ whole genome shotgun (WGS) entry which is preliminary data.</text>
</comment>
<dbReference type="AlphaFoldDB" id="A0A327KXU6"/>
<dbReference type="RefSeq" id="WP_111421582.1">
    <property type="nucleotide sequence ID" value="NZ_NPEX01000243.1"/>
</dbReference>
<feature type="domain" description="FecR protein" evidence="3">
    <location>
        <begin position="65"/>
        <end position="161"/>
    </location>
</feature>
<feature type="transmembrane region" description="Helical" evidence="1">
    <location>
        <begin position="275"/>
        <end position="296"/>
    </location>
</feature>
<dbReference type="OrthoDB" id="7210929at2"/>
<dbReference type="Proteomes" id="UP000249130">
    <property type="component" value="Unassembled WGS sequence"/>
</dbReference>
<evidence type="ECO:0000313" key="4">
    <source>
        <dbReference type="EMBL" id="RAI40218.1"/>
    </source>
</evidence>
<dbReference type="InterPro" id="IPR006860">
    <property type="entry name" value="FecR"/>
</dbReference>
<evidence type="ECO:0000256" key="1">
    <source>
        <dbReference type="SAM" id="Phobius"/>
    </source>
</evidence>
<dbReference type="PANTHER" id="PTHR38731">
    <property type="entry name" value="LIPL45-RELATED LIPOPROTEIN-RELATED"/>
    <property type="match status" value="1"/>
</dbReference>
<dbReference type="PANTHER" id="PTHR38731:SF3">
    <property type="entry name" value="BLL6125 PROTEIN"/>
    <property type="match status" value="1"/>
</dbReference>
<protein>
    <recommendedName>
        <fullName evidence="3">FecR protein domain-containing protein</fullName>
    </recommendedName>
</protein>
<feature type="chain" id="PRO_5016245229" description="FecR protein domain-containing protein" evidence="2">
    <location>
        <begin position="31"/>
        <end position="352"/>
    </location>
</feature>
<name>A0A327KXU6_9BRAD</name>
<dbReference type="Pfam" id="PF04773">
    <property type="entry name" value="FecR"/>
    <property type="match status" value="1"/>
</dbReference>
<evidence type="ECO:0000259" key="3">
    <source>
        <dbReference type="Pfam" id="PF04773"/>
    </source>
</evidence>
<accession>A0A327KXU6</accession>
<feature type="signal peptide" evidence="2">
    <location>
        <begin position="1"/>
        <end position="30"/>
    </location>
</feature>
<keyword evidence="5" id="KW-1185">Reference proteome</keyword>
<sequence length="352" mass="36638">MCPVPPVSRFATLAILLSLATAGLSTPSSAEEAGWRVARVSGDARLTTPARTAPLSPDAVVAPGDTASTGANGRVLLVRGGSDESVLLAPDTTVTVPRAADPDSTATILHRSGSILVRALRPTERAFRIETPRIVAAGQNAEFRVTIGEIRSSVDVLRGEARVLDVQTGQNAVVTADQRASVPAFGTAGLSLSGNGPLSPVLGDARRAAVPTPIETTRPAWLPAAGADPLRLIDTLPPPSAPPHGWDNPLRRAFEALGDTARRGLRSAGATDDDATLVVTVASIVGILVALAAAILRRLMRRSLGPQSRGALLSHLVPAAGRPARRDAPARDPIARLRNLEHHTAPRCRVQL</sequence>
<keyword evidence="1" id="KW-0472">Membrane</keyword>
<keyword evidence="1" id="KW-0812">Transmembrane</keyword>
<keyword evidence="1" id="KW-1133">Transmembrane helix</keyword>
<reference evidence="4 5" key="1">
    <citation type="submission" date="2017-07" db="EMBL/GenBank/DDBJ databases">
        <title>Draft Genome Sequences of Select Purple Nonsulfur Bacteria.</title>
        <authorList>
            <person name="Lasarre B."/>
            <person name="Mckinlay J.B."/>
        </authorList>
    </citation>
    <scope>NUCLEOTIDE SEQUENCE [LARGE SCALE GENOMIC DNA]</scope>
    <source>
        <strain evidence="4 5">DSM 5909</strain>
    </source>
</reference>
<evidence type="ECO:0000256" key="2">
    <source>
        <dbReference type="SAM" id="SignalP"/>
    </source>
</evidence>
<evidence type="ECO:0000313" key="5">
    <source>
        <dbReference type="Proteomes" id="UP000249130"/>
    </source>
</evidence>
<dbReference type="EMBL" id="NPEX01000243">
    <property type="protein sequence ID" value="RAI40218.1"/>
    <property type="molecule type" value="Genomic_DNA"/>
</dbReference>